<comment type="caution">
    <text evidence="2">The sequence shown here is derived from an EMBL/GenBank/DDBJ whole genome shotgun (WGS) entry which is preliminary data.</text>
</comment>
<gene>
    <name evidence="2" type="ORF">AVEN_80134_1</name>
</gene>
<dbReference type="Proteomes" id="UP000499080">
    <property type="component" value="Unassembled WGS sequence"/>
</dbReference>
<protein>
    <submittedName>
        <fullName evidence="2">Uncharacterized protein</fullName>
    </submittedName>
</protein>
<organism evidence="2 3">
    <name type="scientific">Araneus ventricosus</name>
    <name type="common">Orbweaver spider</name>
    <name type="synonym">Epeira ventricosa</name>
    <dbReference type="NCBI Taxonomy" id="182803"/>
    <lineage>
        <taxon>Eukaryota</taxon>
        <taxon>Metazoa</taxon>
        <taxon>Ecdysozoa</taxon>
        <taxon>Arthropoda</taxon>
        <taxon>Chelicerata</taxon>
        <taxon>Arachnida</taxon>
        <taxon>Araneae</taxon>
        <taxon>Araneomorphae</taxon>
        <taxon>Entelegynae</taxon>
        <taxon>Araneoidea</taxon>
        <taxon>Araneidae</taxon>
        <taxon>Araneus</taxon>
    </lineage>
</organism>
<name>A0A4Y2NA29_ARAVE</name>
<dbReference type="EMBL" id="BGPR01127026">
    <property type="protein sequence ID" value="GBN36245.1"/>
    <property type="molecule type" value="Genomic_DNA"/>
</dbReference>
<evidence type="ECO:0000256" key="1">
    <source>
        <dbReference type="SAM" id="MobiDB-lite"/>
    </source>
</evidence>
<evidence type="ECO:0000313" key="3">
    <source>
        <dbReference type="Proteomes" id="UP000499080"/>
    </source>
</evidence>
<reference evidence="2 3" key="1">
    <citation type="journal article" date="2019" name="Sci. Rep.">
        <title>Orb-weaving spider Araneus ventricosus genome elucidates the spidroin gene catalogue.</title>
        <authorList>
            <person name="Kono N."/>
            <person name="Nakamura H."/>
            <person name="Ohtoshi R."/>
            <person name="Moran D.A.P."/>
            <person name="Shinohara A."/>
            <person name="Yoshida Y."/>
            <person name="Fujiwara M."/>
            <person name="Mori M."/>
            <person name="Tomita M."/>
            <person name="Arakawa K."/>
        </authorList>
    </citation>
    <scope>NUCLEOTIDE SEQUENCE [LARGE SCALE GENOMIC DNA]</scope>
</reference>
<keyword evidence="3" id="KW-1185">Reference proteome</keyword>
<sequence>MWNSEKRTGPRWPSGKVSALGLEGSRFESRFRHVWGPPHTKPYVVAKRRPDDAAWKLGAGAPAQASCPSSDYGSKLRDPSQNSPRVASKWDVNITN</sequence>
<feature type="region of interest" description="Disordered" evidence="1">
    <location>
        <begin position="59"/>
        <end position="96"/>
    </location>
</feature>
<proteinExistence type="predicted"/>
<accession>A0A4Y2NA29</accession>
<dbReference type="AlphaFoldDB" id="A0A4Y2NA29"/>
<evidence type="ECO:0000313" key="2">
    <source>
        <dbReference type="EMBL" id="GBN36245.1"/>
    </source>
</evidence>